<proteinExistence type="predicted"/>
<evidence type="ECO:0000313" key="2">
    <source>
        <dbReference type="EMBL" id="KAG2222742.1"/>
    </source>
</evidence>
<feature type="domain" description="Replication factor A C-terminal" evidence="1">
    <location>
        <begin position="6"/>
        <end position="118"/>
    </location>
</feature>
<reference evidence="2 3" key="1">
    <citation type="submission" date="2020-12" db="EMBL/GenBank/DDBJ databases">
        <title>Metabolic potential, ecology and presence of endohyphal bacteria is reflected in genomic diversity of Mucoromycotina.</title>
        <authorList>
            <person name="Muszewska A."/>
            <person name="Okrasinska A."/>
            <person name="Steczkiewicz K."/>
            <person name="Drgas O."/>
            <person name="Orlowska M."/>
            <person name="Perlinska-Lenart U."/>
            <person name="Aleksandrzak-Piekarczyk T."/>
            <person name="Szatraj K."/>
            <person name="Zielenkiewicz U."/>
            <person name="Pilsyk S."/>
            <person name="Malc E."/>
            <person name="Mieczkowski P."/>
            <person name="Kruszewska J.S."/>
            <person name="Biernat P."/>
            <person name="Pawlowska J."/>
        </authorList>
    </citation>
    <scope>NUCLEOTIDE SEQUENCE [LARGE SCALE GENOMIC DNA]</scope>
    <source>
        <strain evidence="2 3">CBS 142.35</strain>
    </source>
</reference>
<dbReference type="Proteomes" id="UP000646827">
    <property type="component" value="Unassembled WGS sequence"/>
</dbReference>
<dbReference type="Gene3D" id="2.40.50.140">
    <property type="entry name" value="Nucleic acid-binding proteins"/>
    <property type="match status" value="1"/>
</dbReference>
<evidence type="ECO:0000313" key="3">
    <source>
        <dbReference type="Proteomes" id="UP000646827"/>
    </source>
</evidence>
<evidence type="ECO:0000259" key="1">
    <source>
        <dbReference type="Pfam" id="PF08646"/>
    </source>
</evidence>
<dbReference type="SUPFAM" id="SSF50249">
    <property type="entry name" value="Nucleic acid-binding proteins"/>
    <property type="match status" value="1"/>
</dbReference>
<dbReference type="Pfam" id="PF08646">
    <property type="entry name" value="Rep_fac-A_C"/>
    <property type="match status" value="1"/>
</dbReference>
<name>A0A8H7VKY9_9FUNG</name>
<sequence>MAPTILHAVILQATSRSMIFRKCAECTNKIIGVAQNVELRSAGVLYYCPECDKDVDKYKANYDLQLIVSVSNGQKIQQAVVYDEGVSRLLGCSADKLCELLLESPALLDEIEEKLIGLRCHLVTRQEKKKKGKKPSNNVVIVDAIIPADPRFRPVFVENEEET</sequence>
<gene>
    <name evidence="2" type="ORF">INT45_011230</name>
</gene>
<accession>A0A8H7VKY9</accession>
<dbReference type="InterPro" id="IPR013955">
    <property type="entry name" value="Rep_factor-A_C"/>
</dbReference>
<comment type="caution">
    <text evidence="2">The sequence shown here is derived from an EMBL/GenBank/DDBJ whole genome shotgun (WGS) entry which is preliminary data.</text>
</comment>
<organism evidence="2 3">
    <name type="scientific">Circinella minor</name>
    <dbReference type="NCBI Taxonomy" id="1195481"/>
    <lineage>
        <taxon>Eukaryota</taxon>
        <taxon>Fungi</taxon>
        <taxon>Fungi incertae sedis</taxon>
        <taxon>Mucoromycota</taxon>
        <taxon>Mucoromycotina</taxon>
        <taxon>Mucoromycetes</taxon>
        <taxon>Mucorales</taxon>
        <taxon>Lichtheimiaceae</taxon>
        <taxon>Circinella</taxon>
    </lineage>
</organism>
<dbReference type="AlphaFoldDB" id="A0A8H7VKY9"/>
<protein>
    <recommendedName>
        <fullName evidence="1">Replication factor A C-terminal domain-containing protein</fullName>
    </recommendedName>
</protein>
<dbReference type="InterPro" id="IPR012340">
    <property type="entry name" value="NA-bd_OB-fold"/>
</dbReference>
<dbReference type="OrthoDB" id="2248248at2759"/>
<dbReference type="EMBL" id="JAEPRB010000076">
    <property type="protein sequence ID" value="KAG2222742.1"/>
    <property type="molecule type" value="Genomic_DNA"/>
</dbReference>
<keyword evidence="3" id="KW-1185">Reference proteome</keyword>